<proteinExistence type="predicted"/>
<gene>
    <name evidence="1" type="ORF">FHS99_000741</name>
</gene>
<comment type="caution">
    <text evidence="1">The sequence shown here is derived from an EMBL/GenBank/DDBJ whole genome shotgun (WGS) entry which is preliminary data.</text>
</comment>
<accession>A0A7W9BQF6</accession>
<dbReference type="OrthoDB" id="7566406at2"/>
<dbReference type="RefSeq" id="WP_157177310.1">
    <property type="nucleotide sequence ID" value="NZ_BMJP01000001.1"/>
</dbReference>
<reference evidence="1 2" key="1">
    <citation type="submission" date="2020-08" db="EMBL/GenBank/DDBJ databases">
        <title>Genomic Encyclopedia of Type Strains, Phase IV (KMG-IV): sequencing the most valuable type-strain genomes for metagenomic binning, comparative biology and taxonomic classification.</title>
        <authorList>
            <person name="Goeker M."/>
        </authorList>
    </citation>
    <scope>NUCLEOTIDE SEQUENCE [LARGE SCALE GENOMIC DNA]</scope>
    <source>
        <strain evidence="1 2">DSM 103336</strain>
    </source>
</reference>
<keyword evidence="2" id="KW-1185">Reference proteome</keyword>
<organism evidence="1 2">
    <name type="scientific">Sphingomonas prati</name>
    <dbReference type="NCBI Taxonomy" id="1843237"/>
    <lineage>
        <taxon>Bacteria</taxon>
        <taxon>Pseudomonadati</taxon>
        <taxon>Pseudomonadota</taxon>
        <taxon>Alphaproteobacteria</taxon>
        <taxon>Sphingomonadales</taxon>
        <taxon>Sphingomonadaceae</taxon>
        <taxon>Sphingomonas</taxon>
    </lineage>
</organism>
<evidence type="ECO:0000313" key="1">
    <source>
        <dbReference type="EMBL" id="MBB5728271.1"/>
    </source>
</evidence>
<name>A0A7W9BQF6_9SPHN</name>
<dbReference type="AlphaFoldDB" id="A0A7W9BQF6"/>
<evidence type="ECO:0000313" key="2">
    <source>
        <dbReference type="Proteomes" id="UP000546701"/>
    </source>
</evidence>
<dbReference type="Proteomes" id="UP000546701">
    <property type="component" value="Unassembled WGS sequence"/>
</dbReference>
<dbReference type="EMBL" id="JACIJR010000002">
    <property type="protein sequence ID" value="MBB5728271.1"/>
    <property type="molecule type" value="Genomic_DNA"/>
</dbReference>
<protein>
    <submittedName>
        <fullName evidence="1">HK97 gp10 family phage protein</fullName>
    </submittedName>
</protein>
<sequence length="176" mass="18743">MSATMRGGADLSAFLTALPQNIERNVLRTALKAGADVIAEGAREECRSEEVRGTIKTSSRSEKGIVTAKIQTKGDGAFKAPWLEFGTAPHFISVDDDQTGGKTVRRINLEAKRGSLVIGGMFVGSTVYHPGARPYPFMRPAVDTRETAAIAAISAHIAGKMTRAGIETPVPEYPAE</sequence>